<accession>A0A1G5HUI3</accession>
<dbReference type="STRING" id="1120976.SAMN03080606_02146"/>
<evidence type="ECO:0000313" key="1">
    <source>
        <dbReference type="EMBL" id="SCY67456.1"/>
    </source>
</evidence>
<reference evidence="1 2" key="1">
    <citation type="submission" date="2016-10" db="EMBL/GenBank/DDBJ databases">
        <authorList>
            <person name="de Groot N.N."/>
        </authorList>
    </citation>
    <scope>NUCLEOTIDE SEQUENCE [LARGE SCALE GENOMIC DNA]</scope>
    <source>
        <strain evidence="1 2">DSM 18978</strain>
    </source>
</reference>
<dbReference type="Proteomes" id="UP000198636">
    <property type="component" value="Unassembled WGS sequence"/>
</dbReference>
<evidence type="ECO:0000313" key="2">
    <source>
        <dbReference type="Proteomes" id="UP000198636"/>
    </source>
</evidence>
<keyword evidence="2" id="KW-1185">Reference proteome</keyword>
<proteinExistence type="predicted"/>
<dbReference type="AlphaFoldDB" id="A0A1G5HUI3"/>
<gene>
    <name evidence="1" type="ORF">SAMN03080606_02146</name>
</gene>
<dbReference type="OrthoDB" id="9866833at2"/>
<organism evidence="1 2">
    <name type="scientific">Alkaliphilus peptidifermentans DSM 18978</name>
    <dbReference type="NCBI Taxonomy" id="1120976"/>
    <lineage>
        <taxon>Bacteria</taxon>
        <taxon>Bacillati</taxon>
        <taxon>Bacillota</taxon>
        <taxon>Clostridia</taxon>
        <taxon>Peptostreptococcales</taxon>
        <taxon>Natronincolaceae</taxon>
        <taxon>Alkaliphilus</taxon>
    </lineage>
</organism>
<dbReference type="RefSeq" id="WP_091543182.1">
    <property type="nucleotide sequence ID" value="NZ_FMUS01000012.1"/>
</dbReference>
<sequence length="150" mass="17951">MDYADCKREMVETIEAYLICLDQNLRMLNLLQVYEVLTIEQEKNLSKKTKQIRKTVNALKKRLEFKKDTNYLYICINEILEVFLEVKNNEEELIDILETKAQFPHATSTKLFIEYCICELGIRMFMGFKDRRRFILLGYKLYDKIEGIKS</sequence>
<protein>
    <submittedName>
        <fullName evidence="1">Uncharacterized protein</fullName>
    </submittedName>
</protein>
<name>A0A1G5HUI3_9FIRM</name>
<dbReference type="EMBL" id="FMUS01000012">
    <property type="protein sequence ID" value="SCY67456.1"/>
    <property type="molecule type" value="Genomic_DNA"/>
</dbReference>